<dbReference type="InterPro" id="IPR036691">
    <property type="entry name" value="Endo/exonu/phosph_ase_sf"/>
</dbReference>
<dbReference type="SUPFAM" id="SSF56219">
    <property type="entry name" value="DNase I-like"/>
    <property type="match status" value="1"/>
</dbReference>
<dbReference type="RefSeq" id="WP_072558414.1">
    <property type="nucleotide sequence ID" value="NZ_CP018154.1"/>
</dbReference>
<dbReference type="AlphaFoldDB" id="A0A1L3J9G3"/>
<dbReference type="PANTHER" id="PTHR14859">
    <property type="entry name" value="CALCOFLUOR WHITE HYPERSENSITIVE PROTEIN PRECURSOR"/>
    <property type="match status" value="1"/>
</dbReference>
<dbReference type="GO" id="GO:0016020">
    <property type="term" value="C:membrane"/>
    <property type="evidence" value="ECO:0007669"/>
    <property type="project" value="GOC"/>
</dbReference>
<dbReference type="STRING" id="1913578.LPB140_01780"/>
<dbReference type="PANTHER" id="PTHR14859:SF15">
    <property type="entry name" value="ENDONUCLEASE_EXONUCLEASE_PHOSPHATASE DOMAIN-CONTAINING PROTEIN"/>
    <property type="match status" value="1"/>
</dbReference>
<dbReference type="InterPro" id="IPR005135">
    <property type="entry name" value="Endo/exonuclease/phosphatase"/>
</dbReference>
<proteinExistence type="predicted"/>
<dbReference type="InterPro" id="IPR051916">
    <property type="entry name" value="GPI-anchor_lipid_remodeler"/>
</dbReference>
<accession>A0A1L3J9G3</accession>
<dbReference type="Gene3D" id="3.60.10.10">
    <property type="entry name" value="Endonuclease/exonuclease/phosphatase"/>
    <property type="match status" value="1"/>
</dbReference>
<dbReference type="Proteomes" id="UP000242561">
    <property type="component" value="Chromosome"/>
</dbReference>
<dbReference type="Pfam" id="PF03372">
    <property type="entry name" value="Exo_endo_phos"/>
    <property type="match status" value="1"/>
</dbReference>
<dbReference type="EMBL" id="CP018154">
    <property type="protein sequence ID" value="APG61767.1"/>
    <property type="molecule type" value="Genomic_DNA"/>
</dbReference>
<evidence type="ECO:0000313" key="3">
    <source>
        <dbReference type="Proteomes" id="UP000242561"/>
    </source>
</evidence>
<keyword evidence="3" id="KW-1185">Reference proteome</keyword>
<dbReference type="GO" id="GO:0006506">
    <property type="term" value="P:GPI anchor biosynthetic process"/>
    <property type="evidence" value="ECO:0007669"/>
    <property type="project" value="TreeGrafter"/>
</dbReference>
<protein>
    <recommendedName>
        <fullName evidence="1">Endonuclease/exonuclease/phosphatase domain-containing protein</fullName>
    </recommendedName>
</protein>
<sequence>MTLSLRVTSYNIHKAVGTDGRYDPARIMDILHIVDADIVALQESDRRFGNRHSCLPLDMIENNQKWQIVDFKGKHEKKVHHGIGWHGNALFIPKQAKIIHSETIKLPTLEPRGAICAHIEIGGQHLCIISCHLDLSGLWRRRQIRTILEYIDKHPHKLPTILMGDFNQWSRSGALSEFAYHHLKLVDMGPSFPSRRPVARLDRLLHSPDIIISNHGVCDDAKARQASDHLPIWADVQI</sequence>
<dbReference type="OrthoDB" id="9813425at2"/>
<dbReference type="GO" id="GO:0003824">
    <property type="term" value="F:catalytic activity"/>
    <property type="evidence" value="ECO:0007669"/>
    <property type="project" value="InterPro"/>
</dbReference>
<dbReference type="KEGG" id="sphl:LPB140_01780"/>
<evidence type="ECO:0000313" key="2">
    <source>
        <dbReference type="EMBL" id="APG61767.1"/>
    </source>
</evidence>
<name>A0A1L3J9G3_9SPHN</name>
<feature type="domain" description="Endonuclease/exonuclease/phosphatase" evidence="1">
    <location>
        <begin position="9"/>
        <end position="229"/>
    </location>
</feature>
<reference evidence="2 3" key="1">
    <citation type="submission" date="2016-11" db="EMBL/GenBank/DDBJ databases">
        <title>Sphingorhabdus sp. LPB0140, isolated from marine environment.</title>
        <authorList>
            <person name="Kim E."/>
            <person name="Yi H."/>
        </authorList>
    </citation>
    <scope>NUCLEOTIDE SEQUENCE [LARGE SCALE GENOMIC DNA]</scope>
    <source>
        <strain evidence="2 3">LPB0140</strain>
    </source>
</reference>
<gene>
    <name evidence="2" type="ORF">LPB140_01780</name>
</gene>
<evidence type="ECO:0000259" key="1">
    <source>
        <dbReference type="Pfam" id="PF03372"/>
    </source>
</evidence>
<organism evidence="2 3">
    <name type="scientific">Sphingorhabdus lutea</name>
    <dbReference type="NCBI Taxonomy" id="1913578"/>
    <lineage>
        <taxon>Bacteria</taxon>
        <taxon>Pseudomonadati</taxon>
        <taxon>Pseudomonadota</taxon>
        <taxon>Alphaproteobacteria</taxon>
        <taxon>Sphingomonadales</taxon>
        <taxon>Sphingomonadaceae</taxon>
        <taxon>Sphingorhabdus</taxon>
    </lineage>
</organism>